<feature type="compositionally biased region" description="Polar residues" evidence="1">
    <location>
        <begin position="83"/>
        <end position="95"/>
    </location>
</feature>
<gene>
    <name evidence="2" type="ORF">SAMN05421811_12127</name>
</gene>
<feature type="region of interest" description="Disordered" evidence="1">
    <location>
        <begin position="1"/>
        <end position="20"/>
    </location>
</feature>
<dbReference type="AlphaFoldDB" id="A0A1I0LNR6"/>
<evidence type="ECO:0000256" key="1">
    <source>
        <dbReference type="SAM" id="MobiDB-lite"/>
    </source>
</evidence>
<dbReference type="EMBL" id="FOHX01000021">
    <property type="protein sequence ID" value="SEU43149.1"/>
    <property type="molecule type" value="Genomic_DNA"/>
</dbReference>
<feature type="compositionally biased region" description="Low complexity" evidence="1">
    <location>
        <begin position="57"/>
        <end position="74"/>
    </location>
</feature>
<evidence type="ECO:0000313" key="2">
    <source>
        <dbReference type="EMBL" id="SEU43149.1"/>
    </source>
</evidence>
<dbReference type="STRING" id="568860.SAMN05421811_12127"/>
<proteinExistence type="predicted"/>
<dbReference type="Proteomes" id="UP000199361">
    <property type="component" value="Unassembled WGS sequence"/>
</dbReference>
<name>A0A1I0LNR6_9ACTN</name>
<protein>
    <submittedName>
        <fullName evidence="2">Uncharacterized protein</fullName>
    </submittedName>
</protein>
<evidence type="ECO:0000313" key="3">
    <source>
        <dbReference type="Proteomes" id="UP000199361"/>
    </source>
</evidence>
<sequence length="150" mass="15881">MIWPATVNEPANGESILRGSEPHTSWTTALITTNTAIVIRTVAKWFSARIGRMAVRSTTTESTTPTSSPAGTAAHQDRPAPSMSAQVQNAGNSPSSAIAKLGTSVAFSTRTMASAMREYQLPACSPLMICCHTVAPPALVVRMLTPKVER</sequence>
<feature type="region of interest" description="Disordered" evidence="1">
    <location>
        <begin position="56"/>
        <end position="95"/>
    </location>
</feature>
<accession>A0A1I0LNR6</accession>
<reference evidence="2 3" key="1">
    <citation type="submission" date="2016-10" db="EMBL/GenBank/DDBJ databases">
        <authorList>
            <person name="de Groot N.N."/>
        </authorList>
    </citation>
    <scope>NUCLEOTIDE SEQUENCE [LARGE SCALE GENOMIC DNA]</scope>
    <source>
        <strain evidence="2 3">CGMCC 4.5598</strain>
    </source>
</reference>
<organism evidence="2 3">
    <name type="scientific">Nonomuraea wenchangensis</name>
    <dbReference type="NCBI Taxonomy" id="568860"/>
    <lineage>
        <taxon>Bacteria</taxon>
        <taxon>Bacillati</taxon>
        <taxon>Actinomycetota</taxon>
        <taxon>Actinomycetes</taxon>
        <taxon>Streptosporangiales</taxon>
        <taxon>Streptosporangiaceae</taxon>
        <taxon>Nonomuraea</taxon>
    </lineage>
</organism>
<keyword evidence="3" id="KW-1185">Reference proteome</keyword>